<feature type="domain" description="SCP" evidence="1">
    <location>
        <begin position="290"/>
        <end position="411"/>
    </location>
</feature>
<dbReference type="SMART" id="SM00198">
    <property type="entry name" value="SCP"/>
    <property type="match status" value="2"/>
</dbReference>
<protein>
    <recommendedName>
        <fullName evidence="1">SCP domain-containing protein</fullName>
    </recommendedName>
</protein>
<dbReference type="InterPro" id="IPR001283">
    <property type="entry name" value="CRISP-related"/>
</dbReference>
<dbReference type="InterPro" id="IPR014044">
    <property type="entry name" value="CAP_dom"/>
</dbReference>
<proteinExistence type="predicted"/>
<dbReference type="STRING" id="6184.A0A430Q6N5"/>
<dbReference type="SUPFAM" id="SSF55797">
    <property type="entry name" value="PR-1-like"/>
    <property type="match status" value="2"/>
</dbReference>
<keyword evidence="3" id="KW-1185">Reference proteome</keyword>
<dbReference type="Pfam" id="PF00188">
    <property type="entry name" value="CAP"/>
    <property type="match status" value="2"/>
</dbReference>
<dbReference type="PANTHER" id="PTHR10334">
    <property type="entry name" value="CYSTEINE-RICH SECRETORY PROTEIN-RELATED"/>
    <property type="match status" value="1"/>
</dbReference>
<comment type="caution">
    <text evidence="2">The sequence shown here is derived from an EMBL/GenBank/DDBJ whole genome shotgun (WGS) entry which is preliminary data.</text>
</comment>
<dbReference type="Gene3D" id="3.40.33.10">
    <property type="entry name" value="CAP"/>
    <property type="match status" value="3"/>
</dbReference>
<dbReference type="InterPro" id="IPR034113">
    <property type="entry name" value="SCP_GAPR1-like"/>
</dbReference>
<gene>
    <name evidence="2" type="ORF">DC041_0002844</name>
</gene>
<organism evidence="2 3">
    <name type="scientific">Schistosoma bovis</name>
    <name type="common">Blood fluke</name>
    <dbReference type="NCBI Taxonomy" id="6184"/>
    <lineage>
        <taxon>Eukaryota</taxon>
        <taxon>Metazoa</taxon>
        <taxon>Spiralia</taxon>
        <taxon>Lophotrochozoa</taxon>
        <taxon>Platyhelminthes</taxon>
        <taxon>Trematoda</taxon>
        <taxon>Digenea</taxon>
        <taxon>Strigeidida</taxon>
        <taxon>Schistosomatoidea</taxon>
        <taxon>Schistosomatidae</taxon>
        <taxon>Schistosoma</taxon>
    </lineage>
</organism>
<name>A0A430Q6N5_SCHBO</name>
<feature type="domain" description="SCP" evidence="1">
    <location>
        <begin position="6"/>
        <end position="141"/>
    </location>
</feature>
<dbReference type="PRINTS" id="PR00837">
    <property type="entry name" value="V5TPXLIKE"/>
</dbReference>
<dbReference type="InterPro" id="IPR035940">
    <property type="entry name" value="CAP_sf"/>
</dbReference>
<accession>A0A430Q6N5</accession>
<dbReference type="Proteomes" id="UP000290809">
    <property type="component" value="Unassembled WGS sequence"/>
</dbReference>
<evidence type="ECO:0000313" key="3">
    <source>
        <dbReference type="Proteomes" id="UP000290809"/>
    </source>
</evidence>
<evidence type="ECO:0000259" key="1">
    <source>
        <dbReference type="SMART" id="SM00198"/>
    </source>
</evidence>
<sequence>MSRLDDFREDCFRAHNEKRLLHGVCALRHSLALDKTAQDWAEALLLEDGIKNSPLSSRGEVGESISVRTSTGTHVDMQGHEVVNTWHSDAENYNYENGKGPAGNFTQLVWSSTREVGFGKACGPGKCVVVAHYRPPGNVLGRYLENVFRPKESVKEGVKQPIRNTFALNNDTPKTVITERLTESDGKQYNVRREISELTDDKGKNEKLYLVRLGKKWNISSVVLTLGLVLLCSYTRRCVNEVYTDACKDQKKAESSISPDGHLVVSFKFFLQYSIFTTVKLVDNSKKLREFIHSVVQLHNQYRSQHGSNPLVLDQDLSNMAQQWADHLLQQSHLSNSGYVYRGMKVGENLGSRWSNGPMEHNCNFTQIVWSSSERIGVGIASQSYKSGKDLHKDSKLILVCLYHPPGNVTSQFQNNVKKAAKEEPSNISGNDGPIFVNMIIYKLNKASEHQIITFMSMVFSVTTTKTYIFETSQNIVKTDPKKIGGLSNQMKT</sequence>
<reference evidence="2 3" key="1">
    <citation type="journal article" date="2019" name="PLoS Pathog.">
        <title>Genome sequence of the bovine parasite Schistosoma bovis Tanzania.</title>
        <authorList>
            <person name="Oey H."/>
            <person name="Zakrzewski M."/>
            <person name="Gobert G."/>
            <person name="Gravermann K."/>
            <person name="Stoye J."/>
            <person name="Jones M."/>
            <person name="Mcmanus D."/>
            <person name="Krause L."/>
        </authorList>
    </citation>
    <scope>NUCLEOTIDE SEQUENCE [LARGE SCALE GENOMIC DNA]</scope>
    <source>
        <strain evidence="2 3">TAN1997</strain>
    </source>
</reference>
<dbReference type="EMBL" id="QMKO01002485">
    <property type="protein sequence ID" value="RTG83358.1"/>
    <property type="molecule type" value="Genomic_DNA"/>
</dbReference>
<evidence type="ECO:0000313" key="2">
    <source>
        <dbReference type="EMBL" id="RTG83358.1"/>
    </source>
</evidence>
<dbReference type="CDD" id="cd05382">
    <property type="entry name" value="CAP_GAPR1-like"/>
    <property type="match status" value="2"/>
</dbReference>
<dbReference type="AlphaFoldDB" id="A0A430Q6N5"/>